<feature type="compositionally biased region" description="Polar residues" evidence="11">
    <location>
        <begin position="1488"/>
        <end position="1497"/>
    </location>
</feature>
<feature type="domain" description="Response regulatory" evidence="13">
    <location>
        <begin position="1543"/>
        <end position="1657"/>
    </location>
</feature>
<feature type="compositionally biased region" description="Polar residues" evidence="11">
    <location>
        <begin position="1022"/>
        <end position="1031"/>
    </location>
</feature>
<feature type="compositionally biased region" description="Polar residues" evidence="11">
    <location>
        <begin position="1420"/>
        <end position="1429"/>
    </location>
</feature>
<keyword evidence="6 15" id="KW-0418">Kinase</keyword>
<dbReference type="PROSITE" id="PS00108">
    <property type="entry name" value="PROTEIN_KINASE_ST"/>
    <property type="match status" value="1"/>
</dbReference>
<feature type="compositionally biased region" description="Basic and acidic residues" evidence="11">
    <location>
        <begin position="1307"/>
        <end position="1319"/>
    </location>
</feature>
<dbReference type="GO" id="GO:0005737">
    <property type="term" value="C:cytoplasm"/>
    <property type="evidence" value="ECO:0007669"/>
    <property type="project" value="EnsemblFungi"/>
</dbReference>
<keyword evidence="7" id="KW-0067">ATP-binding</keyword>
<feature type="region of interest" description="Disordered" evidence="11">
    <location>
        <begin position="22"/>
        <end position="49"/>
    </location>
</feature>
<evidence type="ECO:0000256" key="10">
    <source>
        <dbReference type="PROSITE-ProRule" id="PRU00169"/>
    </source>
</evidence>
<keyword evidence="4" id="KW-0808">Transferase</keyword>
<dbReference type="EC" id="2.7.11.1" evidence="1"/>
<dbReference type="Gene3D" id="3.40.50.2300">
    <property type="match status" value="1"/>
</dbReference>
<dbReference type="VEuPathDB" id="FungiDB:GWK60_K12309"/>
<dbReference type="Proteomes" id="UP000054886">
    <property type="component" value="Unassembled WGS sequence"/>
</dbReference>
<gene>
    <name evidence="15" type="ORF">AO440_003780</name>
</gene>
<dbReference type="GO" id="GO:0010508">
    <property type="term" value="P:positive regulation of autophagy"/>
    <property type="evidence" value="ECO:0007669"/>
    <property type="project" value="EnsemblFungi"/>
</dbReference>
<organism evidence="15 16">
    <name type="scientific">Candida glabrata</name>
    <name type="common">Yeast</name>
    <name type="synonym">Torulopsis glabrata</name>
    <dbReference type="NCBI Taxonomy" id="5478"/>
    <lineage>
        <taxon>Eukaryota</taxon>
        <taxon>Fungi</taxon>
        <taxon>Dikarya</taxon>
        <taxon>Ascomycota</taxon>
        <taxon>Saccharomycotina</taxon>
        <taxon>Saccharomycetes</taxon>
        <taxon>Saccharomycetales</taxon>
        <taxon>Saccharomycetaceae</taxon>
        <taxon>Nakaseomyces</taxon>
    </lineage>
</organism>
<dbReference type="VEuPathDB" id="FungiDB:GVI51_K12397"/>
<feature type="region of interest" description="Disordered" evidence="11">
    <location>
        <begin position="1289"/>
        <end position="1319"/>
    </location>
</feature>
<evidence type="ECO:0000256" key="2">
    <source>
        <dbReference type="ARBA" id="ARBA00022527"/>
    </source>
</evidence>
<feature type="compositionally biased region" description="Polar residues" evidence="11">
    <location>
        <begin position="624"/>
        <end position="651"/>
    </location>
</feature>
<evidence type="ECO:0000256" key="8">
    <source>
        <dbReference type="ARBA" id="ARBA00047899"/>
    </source>
</evidence>
<feature type="region of interest" description="Disordered" evidence="11">
    <location>
        <begin position="1022"/>
        <end position="1060"/>
    </location>
</feature>
<comment type="catalytic activity">
    <reaction evidence="8">
        <text>L-threonyl-[protein] + ATP = O-phospho-L-threonyl-[protein] + ADP + H(+)</text>
        <dbReference type="Rhea" id="RHEA:46608"/>
        <dbReference type="Rhea" id="RHEA-COMP:11060"/>
        <dbReference type="Rhea" id="RHEA-COMP:11605"/>
        <dbReference type="ChEBI" id="CHEBI:15378"/>
        <dbReference type="ChEBI" id="CHEBI:30013"/>
        <dbReference type="ChEBI" id="CHEBI:30616"/>
        <dbReference type="ChEBI" id="CHEBI:61977"/>
        <dbReference type="ChEBI" id="CHEBI:456216"/>
        <dbReference type="EC" id="2.7.11.1"/>
    </reaction>
</comment>
<dbReference type="GO" id="GO:0070301">
    <property type="term" value="P:cellular response to hydrogen peroxide"/>
    <property type="evidence" value="ECO:0007669"/>
    <property type="project" value="EnsemblFungi"/>
</dbReference>
<feature type="domain" description="AGC-kinase C-terminal" evidence="14">
    <location>
        <begin position="1210"/>
        <end position="1340"/>
    </location>
</feature>
<dbReference type="GO" id="GO:1901992">
    <property type="term" value="P:positive regulation of mitotic cell cycle phase transition"/>
    <property type="evidence" value="ECO:0007669"/>
    <property type="project" value="EnsemblFungi"/>
</dbReference>
<dbReference type="InterPro" id="IPR000961">
    <property type="entry name" value="AGC-kinase_C"/>
</dbReference>
<dbReference type="GO" id="GO:0005634">
    <property type="term" value="C:nucleus"/>
    <property type="evidence" value="ECO:0007669"/>
    <property type="project" value="EnsemblFungi"/>
</dbReference>
<dbReference type="Pfam" id="PF00069">
    <property type="entry name" value="Pkinase"/>
    <property type="match status" value="2"/>
</dbReference>
<feature type="region of interest" description="Disordered" evidence="11">
    <location>
        <begin position="943"/>
        <end position="964"/>
    </location>
</feature>
<name>A0A0W0DZG1_CANGB</name>
<dbReference type="GO" id="GO:0005524">
    <property type="term" value="F:ATP binding"/>
    <property type="evidence" value="ECO:0007669"/>
    <property type="project" value="UniProtKB-KW"/>
</dbReference>
<dbReference type="SUPFAM" id="SSF56112">
    <property type="entry name" value="Protein kinase-like (PK-like)"/>
    <property type="match status" value="1"/>
</dbReference>
<dbReference type="InterPro" id="IPR011006">
    <property type="entry name" value="CheY-like_superfamily"/>
</dbReference>
<keyword evidence="3" id="KW-0597">Phosphoprotein</keyword>
<dbReference type="PROSITE" id="PS50011">
    <property type="entry name" value="PROTEIN_KINASE_DOM"/>
    <property type="match status" value="1"/>
</dbReference>
<evidence type="ECO:0000256" key="1">
    <source>
        <dbReference type="ARBA" id="ARBA00012513"/>
    </source>
</evidence>
<feature type="compositionally biased region" description="Low complexity" evidence="11">
    <location>
        <begin position="1457"/>
        <end position="1468"/>
    </location>
</feature>
<evidence type="ECO:0000256" key="11">
    <source>
        <dbReference type="SAM" id="MobiDB-lite"/>
    </source>
</evidence>
<dbReference type="GO" id="GO:0006995">
    <property type="term" value="P:cellular response to nitrogen starvation"/>
    <property type="evidence" value="ECO:0007669"/>
    <property type="project" value="EnsemblFungi"/>
</dbReference>
<evidence type="ECO:0000313" key="16">
    <source>
        <dbReference type="Proteomes" id="UP000054886"/>
    </source>
</evidence>
<evidence type="ECO:0000259" key="14">
    <source>
        <dbReference type="PROSITE" id="PS51285"/>
    </source>
</evidence>
<evidence type="ECO:0000256" key="5">
    <source>
        <dbReference type="ARBA" id="ARBA00022741"/>
    </source>
</evidence>
<reference evidence="15 16" key="1">
    <citation type="submission" date="2015-10" db="EMBL/GenBank/DDBJ databases">
        <title>Draft genomes sequences of Candida glabrata isolates 1A, 1B, 2A, 2B, 3A and 3B.</title>
        <authorList>
            <person name="Haavelsrud O.E."/>
            <person name="Gaustad P."/>
        </authorList>
    </citation>
    <scope>NUCLEOTIDE SEQUENCE [LARGE SCALE GENOMIC DNA]</scope>
    <source>
        <strain evidence="15">910700640</strain>
    </source>
</reference>
<dbReference type="InterPro" id="IPR008271">
    <property type="entry name" value="Ser/Thr_kinase_AS"/>
</dbReference>
<keyword evidence="2" id="KW-0723">Serine/threonine-protein kinase</keyword>
<dbReference type="PANTHER" id="PTHR24356:SF1">
    <property type="entry name" value="SERINE_THREONINE-PROTEIN KINASE GREATWALL"/>
    <property type="match status" value="1"/>
</dbReference>
<dbReference type="InterPro" id="IPR001789">
    <property type="entry name" value="Sig_transdc_resp-reg_receiver"/>
</dbReference>
<dbReference type="SMART" id="SM00448">
    <property type="entry name" value="REC"/>
    <property type="match status" value="1"/>
</dbReference>
<feature type="region of interest" description="Disordered" evidence="11">
    <location>
        <begin position="610"/>
        <end position="687"/>
    </location>
</feature>
<evidence type="ECO:0000256" key="7">
    <source>
        <dbReference type="ARBA" id="ARBA00022840"/>
    </source>
</evidence>
<feature type="domain" description="Protein kinase" evidence="12">
    <location>
        <begin position="782"/>
        <end position="1209"/>
    </location>
</feature>
<dbReference type="PROSITE" id="PS50110">
    <property type="entry name" value="RESPONSE_REGULATORY"/>
    <property type="match status" value="1"/>
</dbReference>
<dbReference type="CDD" id="cd05611">
    <property type="entry name" value="STKc_Rim15_like"/>
    <property type="match status" value="1"/>
</dbReference>
<evidence type="ECO:0000256" key="3">
    <source>
        <dbReference type="ARBA" id="ARBA00022553"/>
    </source>
</evidence>
<dbReference type="GO" id="GO:0034605">
    <property type="term" value="P:cellular response to heat"/>
    <property type="evidence" value="ECO:0007669"/>
    <property type="project" value="EnsemblFungi"/>
</dbReference>
<dbReference type="GO" id="GO:0051321">
    <property type="term" value="P:meiotic cell cycle"/>
    <property type="evidence" value="ECO:0007669"/>
    <property type="project" value="EnsemblFungi"/>
</dbReference>
<comment type="catalytic activity">
    <reaction evidence="9">
        <text>L-seryl-[protein] + ATP = O-phospho-L-seryl-[protein] + ADP + H(+)</text>
        <dbReference type="Rhea" id="RHEA:17989"/>
        <dbReference type="Rhea" id="RHEA-COMP:9863"/>
        <dbReference type="Rhea" id="RHEA-COMP:11604"/>
        <dbReference type="ChEBI" id="CHEBI:15378"/>
        <dbReference type="ChEBI" id="CHEBI:29999"/>
        <dbReference type="ChEBI" id="CHEBI:30616"/>
        <dbReference type="ChEBI" id="CHEBI:83421"/>
        <dbReference type="ChEBI" id="CHEBI:456216"/>
        <dbReference type="EC" id="2.7.11.1"/>
    </reaction>
</comment>
<dbReference type="GO" id="GO:1903452">
    <property type="term" value="P:positive regulation of G1 to G0 transition"/>
    <property type="evidence" value="ECO:0007669"/>
    <property type="project" value="EnsemblFungi"/>
</dbReference>
<accession>A0A0W0DZG1</accession>
<dbReference type="GO" id="GO:0000160">
    <property type="term" value="P:phosphorelay signal transduction system"/>
    <property type="evidence" value="ECO:0007669"/>
    <property type="project" value="InterPro"/>
</dbReference>
<dbReference type="FunFam" id="3.30.200.20:FF:001008">
    <property type="entry name" value="Serine/threonine-protein kinase cek1"/>
    <property type="match status" value="1"/>
</dbReference>
<evidence type="ECO:0000256" key="9">
    <source>
        <dbReference type="ARBA" id="ARBA00048679"/>
    </source>
</evidence>
<dbReference type="FunFam" id="1.10.510.10:FF:000340">
    <property type="entry name" value="Serine threonine protein kinase"/>
    <property type="match status" value="1"/>
</dbReference>
<comment type="caution">
    <text evidence="15">The sequence shown here is derived from an EMBL/GenBank/DDBJ whole genome shotgun (WGS) entry which is preliminary data.</text>
</comment>
<evidence type="ECO:0000259" key="13">
    <source>
        <dbReference type="PROSITE" id="PS50110"/>
    </source>
</evidence>
<dbReference type="SMART" id="SM00220">
    <property type="entry name" value="S_TKc"/>
    <property type="match status" value="1"/>
</dbReference>
<dbReference type="Gene3D" id="1.10.510.10">
    <property type="entry name" value="Transferase(Phosphotransferase) domain 1"/>
    <property type="match status" value="2"/>
</dbReference>
<dbReference type="GO" id="GO:0004674">
    <property type="term" value="F:protein serine/threonine kinase activity"/>
    <property type="evidence" value="ECO:0007669"/>
    <property type="project" value="UniProtKB-KW"/>
</dbReference>
<evidence type="ECO:0000256" key="4">
    <source>
        <dbReference type="ARBA" id="ARBA00022679"/>
    </source>
</evidence>
<dbReference type="PROSITE" id="PS51285">
    <property type="entry name" value="AGC_KINASE_CTER"/>
    <property type="match status" value="1"/>
</dbReference>
<dbReference type="SUPFAM" id="SSF52172">
    <property type="entry name" value="CheY-like"/>
    <property type="match status" value="1"/>
</dbReference>
<evidence type="ECO:0000313" key="15">
    <source>
        <dbReference type="EMBL" id="KTB02163.1"/>
    </source>
</evidence>
<sequence length="1682" mass="189361">MNSISDDSYDNDAEMEDINSTRNMIGTPTDTLHLSHNNSPDNDTNSQSSSNYEKYLRLATENNQCMILELELNGKIRYITKQPWENIVGTQVPDNIEDLIEGTDQDRQVFKETTDMMLINDNTSYTVTFTTKSTKTEGELQDYNDSQEGFIILEACGILIHDSKTELPSHTMWIVKPYHVDWHANEIDNILPIEFIKKLGFGATIFAEYLKGVEYDMILNENDLPVPRLELCRVCELYVPAWWLETHSYLCVCEHKIRSVIQLLHDNLEDRLEILQNFKSKFQDEDKSQKEEKDISSLELEYNSVPIKGTRSRAFFETIIDELIDLCNAAININPSEYHETTANELTEQDQQRSDSVSCKNNINLLLLPGEKMMKNQNVHQAEFTYQFSPTSKTNIETIQNWSPDFDLTAENIKDEGLSLLVNETMDIIKKKVDAIMRLDNAMTYNLRIKNEVNSYVLQSVKEQVENNKLKFNHSLNLPLQNSEFATNTGQNRYDADQEQESSQNELCDQIIKPQPRLFTASYLTNNEIPITKTDNISGSKDDNSKLLNRYDNVYENDQVSQINRSSVSEIIDYPSDPNFHRSIRSRSLTPKQRLDYSAGPVSNILLSGQNTSTLSSSSGTQSELVTKNNTPNEVLKNNNQSSTPHSNSSGPVLLPKLSTSISLTPRRGSPLPSTVNHNLNNSRLSNGVIQGASTSYNRSLNMEKSPVISPFSNENSYNQHEHNSITNTLQTINSPTFNHSNLSVSNSHVNLSNSVSSNQPLSPLLLATSQMKPLTPSIKDYDIIKPISKGAYGSVYLARKKLTGDYFAIKVLRKSDMIAKNQVTNVKSERAIMMVQSDKPYVARLYATFQNKDNLFLVMEYLPGGDLATLLKMMGCLPDEWVKQYLSEIIIGVEDMHNNGIIHHDLKPENLLIDVSGHLKLTDFGLSRAGLVKRHRHIPKPISLSNADTRSNIDSHPTSHLSTPEIISLDHRPSLNSAVKNRKRSSLKQDILENNLQAVLLTNEFSAGSEQERLKERFQRNSMDYTPETSSMKRSESQQSFLDISRSSTPPPYQNITSTPMKLRTNSITYAENNFNINEASNSPSTDLILFNPEDSKQDKRFFGTPDYLAPETIEGTGEDNQCDWWSVGCILFEMVFGYPPFHAETPDQVFRNILEGKIDWPIFDSIEEEREYISPEAKDLIMKFLITDPHKRLGYNGTEEIKNHPYFKDVKWDHVYDETASYVPNIEDPEDTDYFDLRGATLQDFGDDNDEDAVLESDGDAIDIGQNPNKFSSHKLSVGSVLESVSVSNKPAHSGPMLSPSIPSHLRDNSKRTGKLNDKQTEFGSFYFRNLSALDKANKDAINRLKSEHLTESKGRHRRTSSSSLVGYISDSSSKMRVSKLGGIATPPVGFVINKANKHDTLGLRSYSPERSISLEATPSSHFNHSSESGKDSNSIHHGNMGSDLDSPSGLKFKSPLSPSTPYSSLNTAQTTPNTAKFNRSRLLSHPNSQRTVSTHRTDSGDLSNEEAERLHAVYRVNSLKYRRKSGRKSSGVNDVGYRMDILVCEPIPIHRYRVTRDLESVGCTVVSVGAGDELVSRANSGVKFDLIVTALKLPKLGAIDIVKLIKHTNGINSRTPIIAITNFYHEAISAKVFDDVLEKPIMLDEIRHLVAKYALKKSQEESTIVSDSDDAMVYQETSS</sequence>
<feature type="compositionally biased region" description="Polar residues" evidence="11">
    <location>
        <begin position="1469"/>
        <end position="1480"/>
    </location>
</feature>
<dbReference type="InterPro" id="IPR050236">
    <property type="entry name" value="Ser_Thr_kinase_AGC"/>
</dbReference>
<feature type="compositionally biased region" description="Polar residues" evidence="11">
    <location>
        <begin position="1038"/>
        <end position="1060"/>
    </location>
</feature>
<comment type="caution">
    <text evidence="10">Lacks conserved residue(s) required for the propagation of feature annotation.</text>
</comment>
<dbReference type="VEuPathDB" id="FungiDB:CAGL0K12562g"/>
<protein>
    <recommendedName>
        <fullName evidence="1">non-specific serine/threonine protein kinase</fullName>
        <ecNumber evidence="1">2.7.11.1</ecNumber>
    </recommendedName>
</protein>
<feature type="compositionally biased region" description="Low complexity" evidence="11">
    <location>
        <begin position="610"/>
        <end position="623"/>
    </location>
</feature>
<dbReference type="InterPro" id="IPR000719">
    <property type="entry name" value="Prot_kinase_dom"/>
</dbReference>
<dbReference type="InterPro" id="IPR011009">
    <property type="entry name" value="Kinase-like_dom_sf"/>
</dbReference>
<feature type="compositionally biased region" description="Polar residues" evidence="11">
    <location>
        <begin position="672"/>
        <end position="687"/>
    </location>
</feature>
<dbReference type="VEuPathDB" id="FungiDB:B1J91_K12562g"/>
<proteinExistence type="predicted"/>
<evidence type="ECO:0000256" key="6">
    <source>
        <dbReference type="ARBA" id="ARBA00022777"/>
    </source>
</evidence>
<feature type="compositionally biased region" description="Polar residues" evidence="11">
    <location>
        <begin position="944"/>
        <end position="963"/>
    </location>
</feature>
<dbReference type="GO" id="GO:0045944">
    <property type="term" value="P:positive regulation of transcription by RNA polymerase II"/>
    <property type="evidence" value="ECO:0007669"/>
    <property type="project" value="EnsemblFungi"/>
</dbReference>
<keyword evidence="5" id="KW-0547">Nucleotide-binding</keyword>
<feature type="region of interest" description="Disordered" evidence="11">
    <location>
        <begin position="1420"/>
        <end position="1509"/>
    </location>
</feature>
<dbReference type="PANTHER" id="PTHR24356">
    <property type="entry name" value="SERINE/THREONINE-PROTEIN KINASE"/>
    <property type="match status" value="1"/>
</dbReference>
<evidence type="ECO:0000259" key="12">
    <source>
        <dbReference type="PROSITE" id="PS50011"/>
    </source>
</evidence>
<dbReference type="Gene3D" id="3.30.200.20">
    <property type="entry name" value="Phosphorylase Kinase, domain 1"/>
    <property type="match status" value="2"/>
</dbReference>
<dbReference type="EMBL" id="LLZZ01000126">
    <property type="protein sequence ID" value="KTB02163.1"/>
    <property type="molecule type" value="Genomic_DNA"/>
</dbReference>
<dbReference type="CDD" id="cd17546">
    <property type="entry name" value="REC_hyHK_CKI1_RcsC-like"/>
    <property type="match status" value="1"/>
</dbReference>